<dbReference type="STRING" id="45610.AOC03_11210"/>
<dbReference type="KEGG" id="pur:AOC03_11210"/>
<proteinExistence type="predicted"/>
<dbReference type="InterPro" id="IPR003325">
    <property type="entry name" value="TerD"/>
</dbReference>
<keyword evidence="4" id="KW-1185">Reference proteome</keyword>
<keyword evidence="1" id="KW-0778">Tellurium resistance</keyword>
<dbReference type="EMBL" id="CP012678">
    <property type="protein sequence ID" value="ALF60540.1"/>
    <property type="molecule type" value="Genomic_DNA"/>
</dbReference>
<sequence>MSITAPSSLLSDSLTALGLTSDTLFFALNYDFTPTKPKGMLKRFKENQGAIDIDLACVLYDAKCTMSDLVWFKQLRDNTESVCHQGDSLDGKDRGAQTMYRAPLDQEQIRLYLRKIPAHITHIAFIASSYFGQPFSAIDEGEIHLSDDEGNRAFAVNLKQLPRNCNAIWVAALRREVDDWHLTLQNLPLTDNNLPKAAQQVAHELARALPTPQGMSSSHHAV</sequence>
<gene>
    <name evidence="3" type="ORF">AOC03_11210</name>
</gene>
<dbReference type="InterPro" id="IPR051324">
    <property type="entry name" value="Stress/Tellurium_Resist"/>
</dbReference>
<dbReference type="OrthoDB" id="6656650at2"/>
<accession>A0A0M4T3U6</accession>
<evidence type="ECO:0000256" key="1">
    <source>
        <dbReference type="ARBA" id="ARBA00022686"/>
    </source>
</evidence>
<dbReference type="Pfam" id="PF02342">
    <property type="entry name" value="TerD"/>
    <property type="match status" value="1"/>
</dbReference>
<dbReference type="RefSeq" id="WP_062536047.1">
    <property type="nucleotide sequence ID" value="NZ_CP012678.1"/>
</dbReference>
<dbReference type="Proteomes" id="UP000059847">
    <property type="component" value="Chromosome"/>
</dbReference>
<evidence type="ECO:0000313" key="4">
    <source>
        <dbReference type="Proteomes" id="UP000059847"/>
    </source>
</evidence>
<evidence type="ECO:0000259" key="2">
    <source>
        <dbReference type="Pfam" id="PF02342"/>
    </source>
</evidence>
<name>A0A0M4T3U6_9GAMM</name>
<evidence type="ECO:0000313" key="3">
    <source>
        <dbReference type="EMBL" id="ALF60540.1"/>
    </source>
</evidence>
<reference evidence="3 4" key="1">
    <citation type="submission" date="2015-09" db="EMBL/GenBank/DDBJ databases">
        <title>Complete genome of Psychrobacter urativorans R10.10B.</title>
        <authorList>
            <person name="See-Too W.S."/>
            <person name="Chan K.G."/>
        </authorList>
    </citation>
    <scope>NUCLEOTIDE SEQUENCE [LARGE SCALE GENOMIC DNA]</scope>
    <source>
        <strain evidence="3 4">R10.10B</strain>
    </source>
</reference>
<dbReference type="AlphaFoldDB" id="A0A0M4T3U6"/>
<dbReference type="PANTHER" id="PTHR32097">
    <property type="entry name" value="CAMP-BINDING PROTEIN 1-RELATED"/>
    <property type="match status" value="1"/>
</dbReference>
<dbReference type="CDD" id="cd06974">
    <property type="entry name" value="TerD_like"/>
    <property type="match status" value="1"/>
</dbReference>
<dbReference type="PANTHER" id="PTHR32097:SF17">
    <property type="entry name" value="CAMP-BINDING PROTEIN 1-RELATED"/>
    <property type="match status" value="1"/>
</dbReference>
<feature type="domain" description="TerD" evidence="2">
    <location>
        <begin position="46"/>
        <end position="182"/>
    </location>
</feature>
<organism evidence="3 4">
    <name type="scientific">Psychrobacter urativorans</name>
    <dbReference type="NCBI Taxonomy" id="45610"/>
    <lineage>
        <taxon>Bacteria</taxon>
        <taxon>Pseudomonadati</taxon>
        <taxon>Pseudomonadota</taxon>
        <taxon>Gammaproteobacteria</taxon>
        <taxon>Moraxellales</taxon>
        <taxon>Moraxellaceae</taxon>
        <taxon>Psychrobacter</taxon>
    </lineage>
</organism>
<protein>
    <recommendedName>
        <fullName evidence="2">TerD domain-containing protein</fullName>
    </recommendedName>
</protein>
<dbReference type="GO" id="GO:0046690">
    <property type="term" value="P:response to tellurium ion"/>
    <property type="evidence" value="ECO:0007669"/>
    <property type="project" value="UniProtKB-KW"/>
</dbReference>
<dbReference type="Gene3D" id="2.60.60.30">
    <property type="entry name" value="sav2460 like domains"/>
    <property type="match status" value="1"/>
</dbReference>